<feature type="active site" description="Proton acceptor" evidence="7">
    <location>
        <position position="358"/>
    </location>
</feature>
<accession>A0A8J7W000</accession>
<dbReference type="InterPro" id="IPR020613">
    <property type="entry name" value="Thiolase_CS"/>
</dbReference>
<dbReference type="PIRSF" id="PIRSF000429">
    <property type="entry name" value="Ac-CoA_Ac_transf"/>
    <property type="match status" value="1"/>
</dbReference>
<dbReference type="Pfam" id="PF00108">
    <property type="entry name" value="Thiolase_N"/>
    <property type="match status" value="1"/>
</dbReference>
<dbReference type="PROSITE" id="PS00099">
    <property type="entry name" value="THIOLASE_3"/>
    <property type="match status" value="1"/>
</dbReference>
<evidence type="ECO:0000256" key="5">
    <source>
        <dbReference type="ARBA" id="ARBA00044137"/>
    </source>
</evidence>
<reference evidence="11" key="2">
    <citation type="submission" date="2021-04" db="EMBL/GenBank/DDBJ databases">
        <authorList>
            <person name="Liu J."/>
        </authorList>
    </citation>
    <scope>NUCLEOTIDE SEQUENCE</scope>
    <source>
        <strain evidence="11">BAD-6</strain>
    </source>
</reference>
<sequence>MRDVVIVDAARTGFGKYGGTLIKTEADELAAPLLLELVKRNNLEKGDIDLCVMGNVDGHSTAPNLGRLALLRAGFPFEVPGFTVEHQCGSALLAINTAYMQLALGMIDIALAGGAENLSNAPYWIENARQGFRLDEKGLKIHCEFMETARRVCGPALYKENVNMGITAENLAEKYNISRQEQDEFAYESHMKFSAAIERGRIKKEILPIEVKTRKGPTMFDTDEHVKPDTTIEELGKLRPAFKEGGTVTAGNSSGMNDGAAVVLMMTREKAKELGLKPIASIGKHISVGVDPAIMGIAPAFAIRKILQMAGTKLEDYGMFEVNEAFCAQTLAVYKELELTAKQREKFNPNGGAIAVGHPVGASGARLVQTLIYEMQEKGVQRGIATLCCGGGTGIATELILED</sequence>
<evidence type="ECO:0000259" key="9">
    <source>
        <dbReference type="Pfam" id="PF00108"/>
    </source>
</evidence>
<dbReference type="Pfam" id="PF02803">
    <property type="entry name" value="Thiolase_C"/>
    <property type="match status" value="1"/>
</dbReference>
<evidence type="ECO:0000256" key="7">
    <source>
        <dbReference type="PIRSR" id="PIRSR000429-1"/>
    </source>
</evidence>
<comment type="catalytic activity">
    <reaction evidence="6">
        <text>2 acetyl-CoA = acetoacetyl-CoA + CoA</text>
        <dbReference type="Rhea" id="RHEA:21036"/>
        <dbReference type="ChEBI" id="CHEBI:57286"/>
        <dbReference type="ChEBI" id="CHEBI:57287"/>
        <dbReference type="ChEBI" id="CHEBI:57288"/>
        <dbReference type="EC" id="2.3.1.9"/>
    </reaction>
</comment>
<dbReference type="InterPro" id="IPR016039">
    <property type="entry name" value="Thiolase-like"/>
</dbReference>
<dbReference type="FunFam" id="3.40.47.10:FF:000010">
    <property type="entry name" value="Acetyl-CoA acetyltransferase (Thiolase)"/>
    <property type="match status" value="1"/>
</dbReference>
<evidence type="ECO:0000256" key="1">
    <source>
        <dbReference type="ARBA" id="ARBA00010982"/>
    </source>
</evidence>
<dbReference type="CDD" id="cd00751">
    <property type="entry name" value="thiolase"/>
    <property type="match status" value="1"/>
</dbReference>
<gene>
    <name evidence="11" type="ORF">KCX82_08170</name>
</gene>
<dbReference type="InterPro" id="IPR020617">
    <property type="entry name" value="Thiolase_C"/>
</dbReference>
<dbReference type="EMBL" id="JAGSND010000004">
    <property type="protein sequence ID" value="MBR0597844.1"/>
    <property type="molecule type" value="Genomic_DNA"/>
</dbReference>
<feature type="active site" description="Proton acceptor" evidence="7">
    <location>
        <position position="388"/>
    </location>
</feature>
<dbReference type="SUPFAM" id="SSF53901">
    <property type="entry name" value="Thiolase-like"/>
    <property type="match status" value="2"/>
</dbReference>
<protein>
    <recommendedName>
        <fullName evidence="5">Acetyl-CoA acetyltransferase</fullName>
    </recommendedName>
    <alternativeName>
        <fullName evidence="4">Acetoacetyl-CoA thiolase</fullName>
    </alternativeName>
</protein>
<dbReference type="PANTHER" id="PTHR18919">
    <property type="entry name" value="ACETYL-COA C-ACYLTRANSFERASE"/>
    <property type="match status" value="1"/>
</dbReference>
<dbReference type="PROSITE" id="PS00737">
    <property type="entry name" value="THIOLASE_2"/>
    <property type="match status" value="1"/>
</dbReference>
<comment type="caution">
    <text evidence="11">The sequence shown here is derived from an EMBL/GenBank/DDBJ whole genome shotgun (WGS) entry which is preliminary data.</text>
</comment>
<evidence type="ECO:0000256" key="4">
    <source>
        <dbReference type="ARBA" id="ARBA00030755"/>
    </source>
</evidence>
<feature type="active site" description="Acyl-thioester intermediate" evidence="7">
    <location>
        <position position="88"/>
    </location>
</feature>
<evidence type="ECO:0000256" key="8">
    <source>
        <dbReference type="RuleBase" id="RU003557"/>
    </source>
</evidence>
<evidence type="ECO:0000259" key="10">
    <source>
        <dbReference type="Pfam" id="PF02803"/>
    </source>
</evidence>
<organism evidence="11 12">
    <name type="scientific">Sinanaerobacter chloroacetimidivorans</name>
    <dbReference type="NCBI Taxonomy" id="2818044"/>
    <lineage>
        <taxon>Bacteria</taxon>
        <taxon>Bacillati</taxon>
        <taxon>Bacillota</taxon>
        <taxon>Clostridia</taxon>
        <taxon>Peptostreptococcales</taxon>
        <taxon>Anaerovoracaceae</taxon>
        <taxon>Sinanaerobacter</taxon>
    </lineage>
</organism>
<dbReference type="Proteomes" id="UP000675664">
    <property type="component" value="Unassembled WGS sequence"/>
</dbReference>
<name>A0A8J7W000_9FIRM</name>
<reference evidence="11" key="1">
    <citation type="submission" date="2021-04" db="EMBL/GenBank/DDBJ databases">
        <title>Sinoanaerobacter chloroacetimidivorans sp. nov., an obligate anaerobic bacterium isolated from anaerobic sludge.</title>
        <authorList>
            <person name="Bao Y."/>
        </authorList>
    </citation>
    <scope>NUCLEOTIDE SEQUENCE</scope>
    <source>
        <strain evidence="11">BAD-6</strain>
    </source>
</reference>
<comment type="similarity">
    <text evidence="1 8">Belongs to the thiolase-like superfamily. Thiolase family.</text>
</comment>
<dbReference type="InterPro" id="IPR020616">
    <property type="entry name" value="Thiolase_N"/>
</dbReference>
<evidence type="ECO:0000256" key="6">
    <source>
        <dbReference type="ARBA" id="ARBA00051550"/>
    </source>
</evidence>
<keyword evidence="12" id="KW-1185">Reference proteome</keyword>
<dbReference type="InterPro" id="IPR020610">
    <property type="entry name" value="Thiolase_AS"/>
</dbReference>
<keyword evidence="2 8" id="KW-0808">Transferase</keyword>
<feature type="domain" description="Thiolase N-terminal" evidence="9">
    <location>
        <begin position="4"/>
        <end position="268"/>
    </location>
</feature>
<dbReference type="GO" id="GO:0003985">
    <property type="term" value="F:acetyl-CoA C-acetyltransferase activity"/>
    <property type="evidence" value="ECO:0007669"/>
    <property type="project" value="UniProtKB-EC"/>
</dbReference>
<evidence type="ECO:0000313" key="12">
    <source>
        <dbReference type="Proteomes" id="UP000675664"/>
    </source>
</evidence>
<evidence type="ECO:0000256" key="3">
    <source>
        <dbReference type="ARBA" id="ARBA00023315"/>
    </source>
</evidence>
<dbReference type="InterPro" id="IPR002155">
    <property type="entry name" value="Thiolase"/>
</dbReference>
<dbReference type="Gene3D" id="3.40.47.10">
    <property type="match status" value="2"/>
</dbReference>
<feature type="domain" description="Thiolase C-terminal" evidence="10">
    <location>
        <begin position="276"/>
        <end position="397"/>
    </location>
</feature>
<proteinExistence type="inferred from homology"/>
<evidence type="ECO:0000256" key="2">
    <source>
        <dbReference type="ARBA" id="ARBA00022679"/>
    </source>
</evidence>
<dbReference type="NCBIfam" id="TIGR01930">
    <property type="entry name" value="AcCoA-C-Actrans"/>
    <property type="match status" value="1"/>
</dbReference>
<keyword evidence="3 8" id="KW-0012">Acyltransferase</keyword>
<dbReference type="PANTHER" id="PTHR18919:SF151">
    <property type="entry name" value="BLR2427 PROTEIN"/>
    <property type="match status" value="1"/>
</dbReference>
<dbReference type="AlphaFoldDB" id="A0A8J7W000"/>
<evidence type="ECO:0000313" key="11">
    <source>
        <dbReference type="EMBL" id="MBR0597844.1"/>
    </source>
</evidence>